<evidence type="ECO:0000259" key="3">
    <source>
        <dbReference type="PROSITE" id="PS51774"/>
    </source>
</evidence>
<dbReference type="InterPro" id="IPR011684">
    <property type="entry name" value="NAB"/>
</dbReference>
<evidence type="ECO:0000313" key="4">
    <source>
        <dbReference type="EMBL" id="ERN09500.1"/>
    </source>
</evidence>
<sequence>MRAVLKSQAEQETFNSFAQRAETYYESRPQLVSLLYDLHQNFLSLAERFSHLKNFGEIKAENEIESDAESSISFQHSQETDQFQYHPYKSPLKVAAAPCYDTGILVTELVMATVEREIILDEMKQTNQSLKDTSKKIDLQKSLLEVLESERLVLLTENGKLAYQITAVTEENRRVISENKFLSQKATELARCVVRMRNDHTVCVLGRKMEELQGQIRNLEKQNKEHFGRLVDSGGSKPDTLRELVGSVGREPTKSRYLGKVRMFKFLGCGFGSCGCAVE</sequence>
<dbReference type="PROSITE" id="PS51774">
    <property type="entry name" value="NAB"/>
    <property type="match status" value="1"/>
</dbReference>
<reference evidence="5" key="1">
    <citation type="journal article" date="2013" name="Science">
        <title>The Amborella genome and the evolution of flowering plants.</title>
        <authorList>
            <consortium name="Amborella Genome Project"/>
        </authorList>
    </citation>
    <scope>NUCLEOTIDE SEQUENCE [LARGE SCALE GENOMIC DNA]</scope>
</reference>
<name>W1PQK5_AMBTC</name>
<dbReference type="EMBL" id="KI392980">
    <property type="protein sequence ID" value="ERN09500.1"/>
    <property type="molecule type" value="Genomic_DNA"/>
</dbReference>
<dbReference type="Gramene" id="ERN09500">
    <property type="protein sequence ID" value="ERN09500"/>
    <property type="gene ID" value="AMTR_s00029p00119960"/>
</dbReference>
<dbReference type="OMA" id="HEMSIME"/>
<protein>
    <recommendedName>
        <fullName evidence="3">NAB domain-containing protein</fullName>
    </recommendedName>
</protein>
<evidence type="ECO:0000256" key="1">
    <source>
        <dbReference type="ARBA" id="ARBA00023054"/>
    </source>
</evidence>
<dbReference type="eggNOG" id="ENOG502QUKM">
    <property type="taxonomic scope" value="Eukaryota"/>
</dbReference>
<feature type="domain" description="NAB" evidence="3">
    <location>
        <begin position="1"/>
        <end position="56"/>
    </location>
</feature>
<dbReference type="AlphaFoldDB" id="W1PQK5"/>
<evidence type="ECO:0000313" key="5">
    <source>
        <dbReference type="Proteomes" id="UP000017836"/>
    </source>
</evidence>
<dbReference type="HOGENOM" id="CLU_046936_0_0_1"/>
<dbReference type="STRING" id="13333.W1PQK5"/>
<keyword evidence="1 2" id="KW-0175">Coiled coil</keyword>
<organism evidence="4 5">
    <name type="scientific">Amborella trichopoda</name>
    <dbReference type="NCBI Taxonomy" id="13333"/>
    <lineage>
        <taxon>Eukaryota</taxon>
        <taxon>Viridiplantae</taxon>
        <taxon>Streptophyta</taxon>
        <taxon>Embryophyta</taxon>
        <taxon>Tracheophyta</taxon>
        <taxon>Spermatophyta</taxon>
        <taxon>Magnoliopsida</taxon>
        <taxon>Amborellales</taxon>
        <taxon>Amborellaceae</taxon>
        <taxon>Amborella</taxon>
    </lineage>
</organism>
<evidence type="ECO:0000256" key="2">
    <source>
        <dbReference type="SAM" id="Coils"/>
    </source>
</evidence>
<accession>W1PQK5</accession>
<feature type="coiled-coil region" evidence="2">
    <location>
        <begin position="120"/>
        <end position="150"/>
    </location>
</feature>
<dbReference type="GO" id="GO:0003779">
    <property type="term" value="F:actin binding"/>
    <property type="evidence" value="ECO:0007669"/>
    <property type="project" value="InterPro"/>
</dbReference>
<proteinExistence type="predicted"/>
<gene>
    <name evidence="4" type="ORF">AMTR_s00029p00119960</name>
</gene>
<keyword evidence="5" id="KW-1185">Reference proteome</keyword>
<dbReference type="Proteomes" id="UP000017836">
    <property type="component" value="Unassembled WGS sequence"/>
</dbReference>